<comment type="caution">
    <text evidence="1">The sequence shown here is derived from an EMBL/GenBank/DDBJ whole genome shotgun (WGS) entry which is preliminary data.</text>
</comment>
<proteinExistence type="predicted"/>
<evidence type="ECO:0000313" key="1">
    <source>
        <dbReference type="EMBL" id="KAK0660879.1"/>
    </source>
</evidence>
<protein>
    <recommendedName>
        <fullName evidence="3">Protein kinase domain-containing protein</fullName>
    </recommendedName>
</protein>
<keyword evidence="2" id="KW-1185">Reference proteome</keyword>
<organism evidence="1 2">
    <name type="scientific">Cercophora samala</name>
    <dbReference type="NCBI Taxonomy" id="330535"/>
    <lineage>
        <taxon>Eukaryota</taxon>
        <taxon>Fungi</taxon>
        <taxon>Dikarya</taxon>
        <taxon>Ascomycota</taxon>
        <taxon>Pezizomycotina</taxon>
        <taxon>Sordariomycetes</taxon>
        <taxon>Sordariomycetidae</taxon>
        <taxon>Sordariales</taxon>
        <taxon>Lasiosphaeriaceae</taxon>
        <taxon>Cercophora</taxon>
    </lineage>
</organism>
<evidence type="ECO:0000313" key="2">
    <source>
        <dbReference type="Proteomes" id="UP001174997"/>
    </source>
</evidence>
<dbReference type="SUPFAM" id="SSF56112">
    <property type="entry name" value="Protein kinase-like (PK-like)"/>
    <property type="match status" value="1"/>
</dbReference>
<evidence type="ECO:0008006" key="3">
    <source>
        <dbReference type="Google" id="ProtNLM"/>
    </source>
</evidence>
<name>A0AA39YYF6_9PEZI</name>
<dbReference type="InterPro" id="IPR011009">
    <property type="entry name" value="Kinase-like_dom_sf"/>
</dbReference>
<reference evidence="1" key="1">
    <citation type="submission" date="2023-06" db="EMBL/GenBank/DDBJ databases">
        <title>Genome-scale phylogeny and comparative genomics of the fungal order Sordariales.</title>
        <authorList>
            <consortium name="Lawrence Berkeley National Laboratory"/>
            <person name="Hensen N."/>
            <person name="Bonometti L."/>
            <person name="Westerberg I."/>
            <person name="Brannstrom I.O."/>
            <person name="Guillou S."/>
            <person name="Cros-Aarteil S."/>
            <person name="Calhoun S."/>
            <person name="Haridas S."/>
            <person name="Kuo A."/>
            <person name="Mondo S."/>
            <person name="Pangilinan J."/>
            <person name="Riley R."/>
            <person name="Labutti K."/>
            <person name="Andreopoulos B."/>
            <person name="Lipzen A."/>
            <person name="Chen C."/>
            <person name="Yanf M."/>
            <person name="Daum C."/>
            <person name="Ng V."/>
            <person name="Clum A."/>
            <person name="Steindorff A."/>
            <person name="Ohm R."/>
            <person name="Martin F."/>
            <person name="Silar P."/>
            <person name="Natvig D."/>
            <person name="Lalanne C."/>
            <person name="Gautier V."/>
            <person name="Ament-Velasquez S.L."/>
            <person name="Kruys A."/>
            <person name="Hutchinson M.I."/>
            <person name="Powell A.J."/>
            <person name="Barry K."/>
            <person name="Miller A.N."/>
            <person name="Grigoriev I.V."/>
            <person name="Debuchy R."/>
            <person name="Gladieux P."/>
            <person name="Thoren M.H."/>
            <person name="Johannesson H."/>
        </authorList>
    </citation>
    <scope>NUCLEOTIDE SEQUENCE</scope>
    <source>
        <strain evidence="1">CBS 307.81</strain>
    </source>
</reference>
<sequence length="438" mass="49531">MELSPALTDTLLFPTAAYFHSPETTEEDVPWPVSALNPATRIESLDCNDSSLLWEIDGAEPDGHHFWAVPTFARGQPPRYIDVHYRPEDLEVPSLRVLQPTINLLSLASSNRGKLDLGRHILRALGHWSSQIGNFDKLYEALPFGSQIAINIIKADVRSMSITLVPDHDLERQWLAAEDLKRMWSGFMNITLPEVIEIGELRFRHRLAGSICLVELSGRRETPIPLIFKCQMMDAKATYSEIRNLLSLPVHPNLPRRPLYLVSKRVRFGGKRGICGFLTEGVRKVEMGGPKSIALKEKQREPGEFSMSTRLRWAKDLASGLIAIRDSPLKYYTDLKLDNVVLLAMSREDGQATDPNFNSSADRNLESARAVLIDFEQGTPWIHWAPPEVYWVNLIERVASGMGISAPIRARYTEFLRSLLPGWTPRYRCVREPEVPGT</sequence>
<gene>
    <name evidence="1" type="ORF">QBC41DRAFT_236215</name>
</gene>
<dbReference type="AlphaFoldDB" id="A0AA39YYF6"/>
<dbReference type="Proteomes" id="UP001174997">
    <property type="component" value="Unassembled WGS sequence"/>
</dbReference>
<dbReference type="EMBL" id="JAULSY010000158">
    <property type="protein sequence ID" value="KAK0660879.1"/>
    <property type="molecule type" value="Genomic_DNA"/>
</dbReference>
<accession>A0AA39YYF6</accession>